<keyword evidence="3" id="KW-1185">Reference proteome</keyword>
<evidence type="ECO:0000313" key="3">
    <source>
        <dbReference type="Proteomes" id="UP001231189"/>
    </source>
</evidence>
<protein>
    <submittedName>
        <fullName evidence="2">Uncharacterized protein</fullName>
    </submittedName>
</protein>
<reference evidence="2" key="1">
    <citation type="submission" date="2023-07" db="EMBL/GenBank/DDBJ databases">
        <title>A chromosome-level genome assembly of Lolium multiflorum.</title>
        <authorList>
            <person name="Chen Y."/>
            <person name="Copetti D."/>
            <person name="Kolliker R."/>
            <person name="Studer B."/>
        </authorList>
    </citation>
    <scope>NUCLEOTIDE SEQUENCE</scope>
    <source>
        <strain evidence="2">02402/16</strain>
        <tissue evidence="2">Leaf</tissue>
    </source>
</reference>
<organism evidence="2 3">
    <name type="scientific">Lolium multiflorum</name>
    <name type="common">Italian ryegrass</name>
    <name type="synonym">Lolium perenne subsp. multiflorum</name>
    <dbReference type="NCBI Taxonomy" id="4521"/>
    <lineage>
        <taxon>Eukaryota</taxon>
        <taxon>Viridiplantae</taxon>
        <taxon>Streptophyta</taxon>
        <taxon>Embryophyta</taxon>
        <taxon>Tracheophyta</taxon>
        <taxon>Spermatophyta</taxon>
        <taxon>Magnoliopsida</taxon>
        <taxon>Liliopsida</taxon>
        <taxon>Poales</taxon>
        <taxon>Poaceae</taxon>
        <taxon>BOP clade</taxon>
        <taxon>Pooideae</taxon>
        <taxon>Poodae</taxon>
        <taxon>Poeae</taxon>
        <taxon>Poeae Chloroplast Group 2 (Poeae type)</taxon>
        <taxon>Loliodinae</taxon>
        <taxon>Loliinae</taxon>
        <taxon>Lolium</taxon>
    </lineage>
</organism>
<keyword evidence="1" id="KW-0175">Coiled coil</keyword>
<feature type="coiled-coil region" evidence="1">
    <location>
        <begin position="117"/>
        <end position="176"/>
    </location>
</feature>
<dbReference type="AlphaFoldDB" id="A0AAD8VT52"/>
<name>A0AAD8VT52_LOLMU</name>
<evidence type="ECO:0000256" key="1">
    <source>
        <dbReference type="SAM" id="Coils"/>
    </source>
</evidence>
<comment type="caution">
    <text evidence="2">The sequence shown here is derived from an EMBL/GenBank/DDBJ whole genome shotgun (WGS) entry which is preliminary data.</text>
</comment>
<evidence type="ECO:0000313" key="2">
    <source>
        <dbReference type="EMBL" id="KAK1616866.1"/>
    </source>
</evidence>
<gene>
    <name evidence="2" type="ORF">QYE76_022383</name>
</gene>
<sequence>MEKEWRDTDIHEVTSREGKKGMASIEMFFFDFRAFANATAVKADNCLKRVEKVNKSVTNKRTRLYNRLVASYHKAKTGRAEMARELEVAQVAAARVPQLEEDLRIVRAQCADIQEAAKALAAKEKETEGELARLRRLEANHLAELDSVKRVKQTKVDDLNQQLGEVDGQCRKLREEITTQSQLLTATAKRWVDEISVLRLGG</sequence>
<accession>A0AAD8VT52</accession>
<dbReference type="EMBL" id="JAUUTY010000006">
    <property type="protein sequence ID" value="KAK1616866.1"/>
    <property type="molecule type" value="Genomic_DNA"/>
</dbReference>
<proteinExistence type="predicted"/>
<dbReference type="Proteomes" id="UP001231189">
    <property type="component" value="Unassembled WGS sequence"/>
</dbReference>